<sequence length="169" mass="19522">MAKQYAEPAAYEAKLEKVMGRLGIENYDYNWDRFSCWVEFTYKGQHYRFSHSVENAQIHGVNIKYGSDVFAQVVLSLEDLARMVERGIYDLSTWVAGMKYLPPKSDIPDCFKVLQFREIPRNMQEVERQFKQLAKAAHPDTGGNAEQFCLLQEAREQALQYFDGSCSNA</sequence>
<keyword evidence="3" id="KW-1185">Reference proteome</keyword>
<reference evidence="2" key="1">
    <citation type="submission" date="2020-08" db="EMBL/GenBank/DDBJ databases">
        <title>Genome public.</title>
        <authorList>
            <person name="Liu C."/>
            <person name="Sun Q."/>
        </authorList>
    </citation>
    <scope>NUCLEOTIDE SEQUENCE</scope>
    <source>
        <strain evidence="2">NSJ-33</strain>
    </source>
</reference>
<dbReference type="SUPFAM" id="SSF46565">
    <property type="entry name" value="Chaperone J-domain"/>
    <property type="match status" value="1"/>
</dbReference>
<evidence type="ECO:0000313" key="3">
    <source>
        <dbReference type="Proteomes" id="UP000610760"/>
    </source>
</evidence>
<name>A0A926E287_9FIRM</name>
<dbReference type="EMBL" id="JACRSV010000001">
    <property type="protein sequence ID" value="MBC8558877.1"/>
    <property type="molecule type" value="Genomic_DNA"/>
</dbReference>
<dbReference type="Proteomes" id="UP000610760">
    <property type="component" value="Unassembled WGS sequence"/>
</dbReference>
<dbReference type="RefSeq" id="WP_249293775.1">
    <property type="nucleotide sequence ID" value="NZ_JACRSV010000001.1"/>
</dbReference>
<dbReference type="Gene3D" id="1.10.287.110">
    <property type="entry name" value="DnaJ domain"/>
    <property type="match status" value="1"/>
</dbReference>
<protein>
    <submittedName>
        <fullName evidence="2">J domain-containing protein</fullName>
    </submittedName>
</protein>
<dbReference type="InterPro" id="IPR036869">
    <property type="entry name" value="J_dom_sf"/>
</dbReference>
<evidence type="ECO:0000313" key="2">
    <source>
        <dbReference type="EMBL" id="MBC8558877.1"/>
    </source>
</evidence>
<evidence type="ECO:0000256" key="1">
    <source>
        <dbReference type="ARBA" id="ARBA00022705"/>
    </source>
</evidence>
<gene>
    <name evidence="2" type="ORF">H8710_02210</name>
</gene>
<dbReference type="AlphaFoldDB" id="A0A926E287"/>
<keyword evidence="1" id="KW-0235">DNA replication</keyword>
<comment type="caution">
    <text evidence="2">The sequence shown here is derived from an EMBL/GenBank/DDBJ whole genome shotgun (WGS) entry which is preliminary data.</text>
</comment>
<organism evidence="2 3">
    <name type="scientific">Fumia xinanensis</name>
    <dbReference type="NCBI Taxonomy" id="2763659"/>
    <lineage>
        <taxon>Bacteria</taxon>
        <taxon>Bacillati</taxon>
        <taxon>Bacillota</taxon>
        <taxon>Clostridia</taxon>
        <taxon>Eubacteriales</taxon>
        <taxon>Oscillospiraceae</taxon>
        <taxon>Fumia</taxon>
    </lineage>
</organism>
<proteinExistence type="predicted"/>
<dbReference type="GO" id="GO:0006260">
    <property type="term" value="P:DNA replication"/>
    <property type="evidence" value="ECO:0007669"/>
    <property type="project" value="UniProtKB-KW"/>
</dbReference>
<accession>A0A926E287</accession>